<dbReference type="GO" id="GO:0006355">
    <property type="term" value="P:regulation of DNA-templated transcription"/>
    <property type="evidence" value="ECO:0007669"/>
    <property type="project" value="InterPro"/>
</dbReference>
<name>A0A0F5YA34_9CYAN</name>
<proteinExistence type="predicted"/>
<evidence type="ECO:0000256" key="1">
    <source>
        <dbReference type="SAM" id="MobiDB-lite"/>
    </source>
</evidence>
<dbReference type="PATRIC" id="fig|1637645.4.peg.3222"/>
<dbReference type="InterPro" id="IPR010985">
    <property type="entry name" value="Ribbon_hlx_hlx"/>
</dbReference>
<dbReference type="OrthoDB" id="9982985at2"/>
<dbReference type="EMBL" id="LATL02000159">
    <property type="protein sequence ID" value="KKD35749.1"/>
    <property type="molecule type" value="Genomic_DNA"/>
</dbReference>
<dbReference type="SUPFAM" id="SSF47598">
    <property type="entry name" value="Ribbon-helix-helix"/>
    <property type="match status" value="1"/>
</dbReference>
<dbReference type="AlphaFoldDB" id="A0A0F5YA34"/>
<gene>
    <name evidence="2" type="ORF">WN50_23550</name>
</gene>
<evidence type="ECO:0008006" key="4">
    <source>
        <dbReference type="Google" id="ProtNLM"/>
    </source>
</evidence>
<sequence>MNSQTVPSKLPRVNVYIEEGLKRKGEKLAKKRLRSLSNLLVWLLQQEIESAEKTGEIDSIDGPNNDASDNQSDGDTSNGKSDDSEE</sequence>
<reference evidence="2 3" key="1">
    <citation type="submission" date="2015-06" db="EMBL/GenBank/DDBJ databases">
        <title>Draft genome assembly of filamentous brackish cyanobacterium Limnoraphis robusta strain CS-951.</title>
        <authorList>
            <person name="Willis A."/>
            <person name="Parks M."/>
            <person name="Burford M.A."/>
        </authorList>
    </citation>
    <scope>NUCLEOTIDE SEQUENCE [LARGE SCALE GENOMIC DNA]</scope>
    <source>
        <strain evidence="2 3">CS-951</strain>
    </source>
</reference>
<organism evidence="2 3">
    <name type="scientific">Limnoraphis robusta CS-951</name>
    <dbReference type="NCBI Taxonomy" id="1637645"/>
    <lineage>
        <taxon>Bacteria</taxon>
        <taxon>Bacillati</taxon>
        <taxon>Cyanobacteriota</taxon>
        <taxon>Cyanophyceae</taxon>
        <taxon>Oscillatoriophycideae</taxon>
        <taxon>Oscillatoriales</taxon>
        <taxon>Sirenicapillariaceae</taxon>
        <taxon>Limnoraphis</taxon>
    </lineage>
</organism>
<feature type="compositionally biased region" description="Polar residues" evidence="1">
    <location>
        <begin position="65"/>
        <end position="79"/>
    </location>
</feature>
<evidence type="ECO:0000313" key="3">
    <source>
        <dbReference type="Proteomes" id="UP000033607"/>
    </source>
</evidence>
<evidence type="ECO:0000313" key="2">
    <source>
        <dbReference type="EMBL" id="KKD35749.1"/>
    </source>
</evidence>
<comment type="caution">
    <text evidence="2">The sequence shown here is derived from an EMBL/GenBank/DDBJ whole genome shotgun (WGS) entry which is preliminary data.</text>
</comment>
<dbReference type="Proteomes" id="UP000033607">
    <property type="component" value="Unassembled WGS sequence"/>
</dbReference>
<feature type="region of interest" description="Disordered" evidence="1">
    <location>
        <begin position="53"/>
        <end position="86"/>
    </location>
</feature>
<dbReference type="RefSeq" id="WP_046281040.1">
    <property type="nucleotide sequence ID" value="NZ_LATL02000159.1"/>
</dbReference>
<accession>A0A0F5YA34</accession>
<protein>
    <recommendedName>
        <fullName evidence="4">CopG-like ribbon-helix-helix domain-containing protein</fullName>
    </recommendedName>
</protein>